<evidence type="ECO:0000256" key="23">
    <source>
        <dbReference type="ARBA" id="ARBA00043758"/>
    </source>
</evidence>
<dbReference type="CTD" id="64902"/>
<keyword evidence="42" id="KW-1185">Reference proteome</keyword>
<comment type="catalytic activity">
    <reaction evidence="35">
        <text>N(omega)-methyl-L-arginine + glyoxylate = 5-(3-methylguanidino)-2-oxopentanoate + glycine</text>
        <dbReference type="Rhea" id="RHEA:77323"/>
        <dbReference type="ChEBI" id="CHEBI:36655"/>
        <dbReference type="ChEBI" id="CHEBI:57305"/>
        <dbReference type="ChEBI" id="CHEBI:114953"/>
        <dbReference type="ChEBI" id="CHEBI:197314"/>
    </reaction>
</comment>
<protein>
    <recommendedName>
        <fullName evidence="13">Alanine--glyoxylate aminotransferase 2, mitochondrial</fullName>
        <ecNumber evidence="28">2.6.1.18</ecNumber>
        <ecNumber evidence="12">2.6.1.40</ecNumber>
        <ecNumber evidence="5">2.6.1.44</ecNumber>
    </recommendedName>
    <alternativeName>
        <fullName evidence="14">(R)-3-amino-2-methylpropionate--pyruvate transaminase</fullName>
    </alternativeName>
    <alternativeName>
        <fullName evidence="16">Beta-ALAAT II</fullName>
    </alternativeName>
    <alternativeName>
        <fullName evidence="17">Beta-alanine-pyruvate aminotransferase</fullName>
    </alternativeName>
    <alternativeName>
        <fullName evidence="30">D-3-aminoisobutyrate-pyruvate aminotransferase</fullName>
    </alternativeName>
    <alternativeName>
        <fullName evidence="15">D-AIBAT</fullName>
    </alternativeName>
    <alternativeName>
        <fullName evidence="29">D-beta-aminoisobutyrate-pyruvate aminotransferase</fullName>
    </alternativeName>
</protein>
<reference evidence="42" key="1">
    <citation type="submission" date="2015-02" db="EMBL/GenBank/DDBJ databases">
        <title>Genome sequencing for Strongylocentrotus purpuratus.</title>
        <authorList>
            <person name="Murali S."/>
            <person name="Liu Y."/>
            <person name="Vee V."/>
            <person name="English A."/>
            <person name="Wang M."/>
            <person name="Skinner E."/>
            <person name="Han Y."/>
            <person name="Muzny D.M."/>
            <person name="Worley K.C."/>
            <person name="Gibbs R.A."/>
        </authorList>
    </citation>
    <scope>NUCLEOTIDE SEQUENCE</scope>
</reference>
<keyword evidence="8 39" id="KW-0663">Pyridoxal phosphate</keyword>
<evidence type="ECO:0000256" key="12">
    <source>
        <dbReference type="ARBA" id="ARBA00039130"/>
    </source>
</evidence>
<comment type="catalytic activity">
    <reaction evidence="26">
        <text>3-oxopropanoate + L-alanine = beta-alanine + pyruvate</text>
        <dbReference type="Rhea" id="RHEA:14077"/>
        <dbReference type="ChEBI" id="CHEBI:15361"/>
        <dbReference type="ChEBI" id="CHEBI:33190"/>
        <dbReference type="ChEBI" id="CHEBI:57966"/>
        <dbReference type="ChEBI" id="CHEBI:57972"/>
        <dbReference type="EC" id="2.6.1.18"/>
    </reaction>
    <physiologicalReaction direction="right-to-left" evidence="26">
        <dbReference type="Rhea" id="RHEA:14079"/>
    </physiologicalReaction>
</comment>
<dbReference type="InterPro" id="IPR049704">
    <property type="entry name" value="Aminotrans_3_PPA_site"/>
</dbReference>
<comment type="cofactor">
    <cofactor evidence="1">
        <name>pyridoxal 5'-phosphate</name>
        <dbReference type="ChEBI" id="CHEBI:597326"/>
    </cofactor>
</comment>
<dbReference type="GO" id="GO:0047305">
    <property type="term" value="F:(R)-3-amino-2-methylpropionate-pyruvate transaminase activity"/>
    <property type="evidence" value="ECO:0007669"/>
    <property type="project" value="UniProtKB-EC"/>
</dbReference>
<comment type="function">
    <text evidence="38">Multifunctional aminotransferase with a broad substrate specificity. Catalyzes the conversion of glyoxylate to glycine using alanine as the amino donor. Catalyzes metabolism of not L- but the D-isomer of D-beta-aminoisobutyric acid to generate 2-methyl-3-oxopropanoate and alanine. Catalyzes the transfer of the amino group from beta-alanine to pyruvate to yield L-alanine and 3-oxopropanoate. Can metabolize NG-monomethyl-L-arginine (NMMA), asymmetric NG,NG-dimethyl-L-arginine (ADMA) and symmetric NG,N'G-dimethyl-L-arginine (SDMA). ADMA is a potent inhibitor of nitric-oxide (NO) synthase, and this activity provides mechanism through which the kidney regulates blood pressure.</text>
</comment>
<dbReference type="Gene3D" id="3.90.1150.10">
    <property type="entry name" value="Aspartate Aminotransferase, domain 1"/>
    <property type="match status" value="1"/>
</dbReference>
<dbReference type="GO" id="GO:0008453">
    <property type="term" value="F:alanine-glyoxylate transaminase activity"/>
    <property type="evidence" value="ECO:0000318"/>
    <property type="project" value="GO_Central"/>
</dbReference>
<dbReference type="EC" id="2.6.1.44" evidence="5"/>
<evidence type="ECO:0000256" key="13">
    <source>
        <dbReference type="ARBA" id="ARBA00039862"/>
    </source>
</evidence>
<dbReference type="PROSITE" id="PS00600">
    <property type="entry name" value="AA_TRANSFER_CLASS_3"/>
    <property type="match status" value="1"/>
</dbReference>
<evidence type="ECO:0000256" key="32">
    <source>
        <dbReference type="ARBA" id="ARBA00048264"/>
    </source>
</evidence>
<evidence type="ECO:0000256" key="18">
    <source>
        <dbReference type="ARBA" id="ARBA00043669"/>
    </source>
</evidence>
<dbReference type="Gene3D" id="3.40.640.10">
    <property type="entry name" value="Type I PLP-dependent aspartate aminotransferase-like (Major domain)"/>
    <property type="match status" value="1"/>
</dbReference>
<dbReference type="GO" id="GO:0019481">
    <property type="term" value="P:L-alanine catabolic process, by transamination"/>
    <property type="evidence" value="ECO:0000318"/>
    <property type="project" value="GO_Central"/>
</dbReference>
<comment type="catalytic activity">
    <reaction evidence="32">
        <text>L-ornithine + glyoxylate = 5-amino-2-oxopentanoate + glycine</text>
        <dbReference type="Rhea" id="RHEA:77331"/>
        <dbReference type="ChEBI" id="CHEBI:36655"/>
        <dbReference type="ChEBI" id="CHEBI:46911"/>
        <dbReference type="ChEBI" id="CHEBI:57305"/>
        <dbReference type="ChEBI" id="CHEBI:58802"/>
    </reaction>
</comment>
<organism evidence="41 42">
    <name type="scientific">Strongylocentrotus purpuratus</name>
    <name type="common">Purple sea urchin</name>
    <dbReference type="NCBI Taxonomy" id="7668"/>
    <lineage>
        <taxon>Eukaryota</taxon>
        <taxon>Metazoa</taxon>
        <taxon>Echinodermata</taxon>
        <taxon>Eleutherozoa</taxon>
        <taxon>Echinozoa</taxon>
        <taxon>Echinoidea</taxon>
        <taxon>Euechinoidea</taxon>
        <taxon>Echinacea</taxon>
        <taxon>Camarodonta</taxon>
        <taxon>Echinidea</taxon>
        <taxon>Strongylocentrotidae</taxon>
        <taxon>Strongylocentrotus</taxon>
    </lineage>
</organism>
<keyword evidence="6" id="KW-0032">Aminotransferase</keyword>
<evidence type="ECO:0000256" key="19">
    <source>
        <dbReference type="ARBA" id="ARBA00043679"/>
    </source>
</evidence>
<dbReference type="GO" id="GO:0005739">
    <property type="term" value="C:mitochondrion"/>
    <property type="evidence" value="ECO:0000318"/>
    <property type="project" value="GO_Central"/>
</dbReference>
<dbReference type="InterPro" id="IPR015421">
    <property type="entry name" value="PyrdxlP-dep_Trfase_major"/>
</dbReference>
<keyword evidence="9" id="KW-0809">Transit peptide</keyword>
<evidence type="ECO:0000256" key="4">
    <source>
        <dbReference type="ARBA" id="ARBA00011881"/>
    </source>
</evidence>
<dbReference type="EC" id="2.6.1.18" evidence="28"/>
<evidence type="ECO:0000256" key="8">
    <source>
        <dbReference type="ARBA" id="ARBA00022898"/>
    </source>
</evidence>
<evidence type="ECO:0000256" key="31">
    <source>
        <dbReference type="ARBA" id="ARBA00047892"/>
    </source>
</evidence>
<evidence type="ECO:0000256" key="22">
    <source>
        <dbReference type="ARBA" id="ARBA00043751"/>
    </source>
</evidence>
<evidence type="ECO:0000256" key="10">
    <source>
        <dbReference type="ARBA" id="ARBA00023128"/>
    </source>
</evidence>
<evidence type="ECO:0000256" key="3">
    <source>
        <dbReference type="ARBA" id="ARBA00008954"/>
    </source>
</evidence>
<dbReference type="GO" id="GO:0030170">
    <property type="term" value="F:pyridoxal phosphate binding"/>
    <property type="evidence" value="ECO:0007669"/>
    <property type="project" value="InterPro"/>
</dbReference>
<evidence type="ECO:0000256" key="1">
    <source>
        <dbReference type="ARBA" id="ARBA00001933"/>
    </source>
</evidence>
<comment type="catalytic activity">
    <reaction evidence="21">
        <text>N(omega),N(omega)-dimethyl-L-arginine + oxaloacetate = 5-(3,3-dimethylguanidino)-2-oxopentanoate + L-aspartate</text>
        <dbReference type="Rhea" id="RHEA:77343"/>
        <dbReference type="ChEBI" id="CHEBI:16452"/>
        <dbReference type="ChEBI" id="CHEBI:29991"/>
        <dbReference type="ChEBI" id="CHEBI:58326"/>
        <dbReference type="ChEBI" id="CHEBI:197301"/>
    </reaction>
</comment>
<evidence type="ECO:0000313" key="41">
    <source>
        <dbReference type="EnsemblMetazoa" id="XP_030831336"/>
    </source>
</evidence>
<dbReference type="RefSeq" id="XP_030831336.1">
    <property type="nucleotide sequence ID" value="XM_030975476.1"/>
</dbReference>
<evidence type="ECO:0000256" key="36">
    <source>
        <dbReference type="ARBA" id="ARBA00048916"/>
    </source>
</evidence>
<comment type="catalytic activity">
    <reaction evidence="20">
        <text>(R)-3-amino-2-methylpropanoate + pyruvate = 2-methyl-3-oxopropanoate + L-alanine</text>
        <dbReference type="Rhea" id="RHEA:18393"/>
        <dbReference type="ChEBI" id="CHEBI:15361"/>
        <dbReference type="ChEBI" id="CHEBI:57700"/>
        <dbReference type="ChEBI" id="CHEBI:57731"/>
        <dbReference type="ChEBI" id="CHEBI:57972"/>
        <dbReference type="EC" id="2.6.1.40"/>
    </reaction>
    <physiologicalReaction direction="left-to-right" evidence="20">
        <dbReference type="Rhea" id="RHEA:18394"/>
    </physiologicalReaction>
</comment>
<dbReference type="Proteomes" id="UP000007110">
    <property type="component" value="Unassembled WGS sequence"/>
</dbReference>
<evidence type="ECO:0000256" key="24">
    <source>
        <dbReference type="ARBA" id="ARBA00043777"/>
    </source>
</evidence>
<comment type="catalytic activity">
    <reaction evidence="34">
        <text>N(omega),N(omega)-dimethyl-L-arginine + 2-oxobutanoate = 5-(3,3-dimethylguanidino)-2-oxopentanoate + (2S)-2-aminobutanoate</text>
        <dbReference type="Rhea" id="RHEA:77351"/>
        <dbReference type="ChEBI" id="CHEBI:16763"/>
        <dbReference type="ChEBI" id="CHEBI:58326"/>
        <dbReference type="ChEBI" id="CHEBI:74359"/>
        <dbReference type="ChEBI" id="CHEBI:197301"/>
    </reaction>
</comment>
<comment type="catalytic activity">
    <reaction evidence="31">
        <text>N(omega),N(omega)-dimethyl-L-arginine + glyoxylate = 5-(3,3-dimethylguanidino)-2-oxopentanoate + glycine</text>
        <dbReference type="Rhea" id="RHEA:77311"/>
        <dbReference type="ChEBI" id="CHEBI:36655"/>
        <dbReference type="ChEBI" id="CHEBI:57305"/>
        <dbReference type="ChEBI" id="CHEBI:58326"/>
        <dbReference type="ChEBI" id="CHEBI:197301"/>
    </reaction>
</comment>
<comment type="catalytic activity">
    <reaction evidence="18">
        <text>N(omega),N(omega)-dimethyl-L-arginine + pyruvate = 5-(3,3-dimethylguanidino)-2-oxopentanoate + L-alanine</text>
        <dbReference type="Rhea" id="RHEA:77303"/>
        <dbReference type="ChEBI" id="CHEBI:15361"/>
        <dbReference type="ChEBI" id="CHEBI:57972"/>
        <dbReference type="ChEBI" id="CHEBI:58326"/>
        <dbReference type="ChEBI" id="CHEBI:197301"/>
    </reaction>
</comment>
<evidence type="ECO:0000256" key="21">
    <source>
        <dbReference type="ARBA" id="ARBA00043749"/>
    </source>
</evidence>
<comment type="catalytic activity">
    <reaction evidence="19">
        <text>(2S)-2-aminobutanoate + glyoxylate = 2-oxobutanoate + glycine</text>
        <dbReference type="Rhea" id="RHEA:77339"/>
        <dbReference type="ChEBI" id="CHEBI:16763"/>
        <dbReference type="ChEBI" id="CHEBI:36655"/>
        <dbReference type="ChEBI" id="CHEBI:57305"/>
        <dbReference type="ChEBI" id="CHEBI:74359"/>
    </reaction>
</comment>
<comment type="catalytic activity">
    <reaction evidence="33">
        <text>2-oxohexanoate + N(omega),N(omega)-dimethyl-L-arginine = L-2-aminohexanoate + 5-(3,3-dimethylguanidino)-2-oxopentanoate</text>
        <dbReference type="Rhea" id="RHEA:77363"/>
        <dbReference type="ChEBI" id="CHEBI:35177"/>
        <dbReference type="ChEBI" id="CHEBI:58326"/>
        <dbReference type="ChEBI" id="CHEBI:58455"/>
        <dbReference type="ChEBI" id="CHEBI:197301"/>
    </reaction>
</comment>
<evidence type="ECO:0000256" key="28">
    <source>
        <dbReference type="ARBA" id="ARBA00044055"/>
    </source>
</evidence>
<dbReference type="InterPro" id="IPR015424">
    <property type="entry name" value="PyrdxlP-dep_Trfase"/>
</dbReference>
<evidence type="ECO:0000256" key="7">
    <source>
        <dbReference type="ARBA" id="ARBA00022679"/>
    </source>
</evidence>
<evidence type="ECO:0000313" key="42">
    <source>
        <dbReference type="Proteomes" id="UP000007110"/>
    </source>
</evidence>
<evidence type="ECO:0000256" key="30">
    <source>
        <dbReference type="ARBA" id="ARBA00044258"/>
    </source>
</evidence>
<dbReference type="GeneID" id="594821"/>
<evidence type="ECO:0000256" key="16">
    <source>
        <dbReference type="ARBA" id="ARBA00042611"/>
    </source>
</evidence>
<comment type="catalytic activity">
    <reaction evidence="27">
        <text>2-oxopentanoate + N(omega),N(omega)-dimethyl-L-arginine = 5-(3,3-dimethylguanidino)-2-oxopentanoate + L-2-aminopentanoate</text>
        <dbReference type="Rhea" id="RHEA:77359"/>
        <dbReference type="ChEBI" id="CHEBI:28644"/>
        <dbReference type="ChEBI" id="CHEBI:58326"/>
        <dbReference type="ChEBI" id="CHEBI:58441"/>
        <dbReference type="ChEBI" id="CHEBI:197301"/>
    </reaction>
</comment>
<dbReference type="KEGG" id="spu:594821"/>
<dbReference type="PANTHER" id="PTHR45688">
    <property type="match status" value="1"/>
</dbReference>
<dbReference type="OrthoDB" id="10261433at2759"/>
<evidence type="ECO:0000256" key="15">
    <source>
        <dbReference type="ARBA" id="ARBA00041845"/>
    </source>
</evidence>
<dbReference type="InterPro" id="IPR015422">
    <property type="entry name" value="PyrdxlP-dep_Trfase_small"/>
</dbReference>
<feature type="region of interest" description="Disordered" evidence="40">
    <location>
        <begin position="47"/>
        <end position="71"/>
    </location>
</feature>
<dbReference type="CDD" id="cd00610">
    <property type="entry name" value="OAT_like"/>
    <property type="match status" value="1"/>
</dbReference>
<name>A0A7M7N5N0_STRPU</name>
<dbReference type="InParanoid" id="A0A7M7N5N0"/>
<dbReference type="EC" id="2.6.1.40" evidence="12"/>
<comment type="subunit">
    <text evidence="4">Homotetramer.</text>
</comment>
<comment type="catalytic activity">
    <reaction evidence="37">
        <text>N(omega),N('omega)-dimethyl-L-arginine + glyoxylate = 5-(3,3'-dimethylguanidino)-2-oxopentanoate + glycine</text>
        <dbReference type="Rhea" id="RHEA:77315"/>
        <dbReference type="ChEBI" id="CHEBI:36655"/>
        <dbReference type="ChEBI" id="CHEBI:57305"/>
        <dbReference type="ChEBI" id="CHEBI:197308"/>
        <dbReference type="ChEBI" id="CHEBI:197310"/>
    </reaction>
</comment>
<evidence type="ECO:0000256" key="33">
    <source>
        <dbReference type="ARBA" id="ARBA00048500"/>
    </source>
</evidence>
<comment type="catalytic activity">
    <reaction evidence="24">
        <text>L-ornithine + pyruvate = 5-amino-2-oxopentanoate + L-alanine</text>
        <dbReference type="Rhea" id="RHEA:77327"/>
        <dbReference type="ChEBI" id="CHEBI:15361"/>
        <dbReference type="ChEBI" id="CHEBI:46911"/>
        <dbReference type="ChEBI" id="CHEBI:57972"/>
        <dbReference type="ChEBI" id="CHEBI:58802"/>
    </reaction>
</comment>
<comment type="subcellular location">
    <subcellularLocation>
        <location evidence="2">Mitochondrion</location>
    </subcellularLocation>
</comment>
<evidence type="ECO:0000256" key="39">
    <source>
        <dbReference type="RuleBase" id="RU003560"/>
    </source>
</evidence>
<comment type="catalytic activity">
    <reaction evidence="25">
        <text>N(omega),N('omega)-dimethyl-L-arginine + pyruvate = 5-(3,3'-dimethylguanidino)-2-oxopentanoate + L-alanine</text>
        <dbReference type="Rhea" id="RHEA:77307"/>
        <dbReference type="ChEBI" id="CHEBI:15361"/>
        <dbReference type="ChEBI" id="CHEBI:57972"/>
        <dbReference type="ChEBI" id="CHEBI:197308"/>
        <dbReference type="ChEBI" id="CHEBI:197310"/>
    </reaction>
</comment>
<comment type="similarity">
    <text evidence="3 39">Belongs to the class-III pyridoxal-phosphate-dependent aminotransferase family.</text>
</comment>
<evidence type="ECO:0000256" key="11">
    <source>
        <dbReference type="ARBA" id="ARBA00033660"/>
    </source>
</evidence>
<keyword evidence="7" id="KW-0808">Transferase</keyword>
<dbReference type="GO" id="GO:0009436">
    <property type="term" value="P:glyoxylate catabolic process"/>
    <property type="evidence" value="ECO:0000318"/>
    <property type="project" value="GO_Central"/>
</dbReference>
<comment type="catalytic activity">
    <reaction evidence="11">
        <text>glyoxylate + L-alanine = glycine + pyruvate</text>
        <dbReference type="Rhea" id="RHEA:24248"/>
        <dbReference type="ChEBI" id="CHEBI:15361"/>
        <dbReference type="ChEBI" id="CHEBI:36655"/>
        <dbReference type="ChEBI" id="CHEBI:57305"/>
        <dbReference type="ChEBI" id="CHEBI:57972"/>
        <dbReference type="EC" id="2.6.1.44"/>
    </reaction>
    <physiologicalReaction direction="left-to-right" evidence="11">
        <dbReference type="Rhea" id="RHEA:24249"/>
    </physiologicalReaction>
</comment>
<evidence type="ECO:0000256" key="14">
    <source>
        <dbReference type="ARBA" id="ARBA00041662"/>
    </source>
</evidence>
<dbReference type="AlphaFoldDB" id="A0A7M7N5N0"/>
<evidence type="ECO:0000256" key="29">
    <source>
        <dbReference type="ARBA" id="ARBA00044257"/>
    </source>
</evidence>
<evidence type="ECO:0000256" key="27">
    <source>
        <dbReference type="ARBA" id="ARBA00043826"/>
    </source>
</evidence>
<evidence type="ECO:0000256" key="38">
    <source>
        <dbReference type="ARBA" id="ARBA00058068"/>
    </source>
</evidence>
<evidence type="ECO:0000256" key="35">
    <source>
        <dbReference type="ARBA" id="ARBA00048760"/>
    </source>
</evidence>
<dbReference type="InterPro" id="IPR005814">
    <property type="entry name" value="Aminotrans_3"/>
</dbReference>
<dbReference type="GO" id="GO:0016223">
    <property type="term" value="F:beta-alanine:pyruvate transaminase activity"/>
    <property type="evidence" value="ECO:0007669"/>
    <property type="project" value="UniProtKB-EC"/>
</dbReference>
<evidence type="ECO:0000256" key="2">
    <source>
        <dbReference type="ARBA" id="ARBA00004173"/>
    </source>
</evidence>
<reference evidence="41" key="2">
    <citation type="submission" date="2021-01" db="UniProtKB">
        <authorList>
            <consortium name="EnsemblMetazoa"/>
        </authorList>
    </citation>
    <scope>IDENTIFICATION</scope>
</reference>
<evidence type="ECO:0000256" key="20">
    <source>
        <dbReference type="ARBA" id="ARBA00043726"/>
    </source>
</evidence>
<comment type="catalytic activity">
    <reaction evidence="23">
        <text>N(omega)-methyl-L-arginine + pyruvate = 5-(3-methylguanidino)-2-oxopentanoate + L-alanine</text>
        <dbReference type="Rhea" id="RHEA:77319"/>
        <dbReference type="ChEBI" id="CHEBI:15361"/>
        <dbReference type="ChEBI" id="CHEBI:57972"/>
        <dbReference type="ChEBI" id="CHEBI:114953"/>
        <dbReference type="ChEBI" id="CHEBI:197314"/>
    </reaction>
</comment>
<comment type="catalytic activity">
    <reaction evidence="22">
        <text>2-oxobutanoate + L-alanine = (2S)-2-aminobutanoate + pyruvate</text>
        <dbReference type="Rhea" id="RHEA:77355"/>
        <dbReference type="ChEBI" id="CHEBI:15361"/>
        <dbReference type="ChEBI" id="CHEBI:16763"/>
        <dbReference type="ChEBI" id="CHEBI:57972"/>
        <dbReference type="ChEBI" id="CHEBI:74359"/>
        <dbReference type="EC" id="2.6.1.44"/>
    </reaction>
</comment>
<dbReference type="PANTHER" id="PTHR45688:SF3">
    <property type="entry name" value="ALANINE--GLYOXYLATE AMINOTRANSFERASE 2, MITOCHONDRIAL"/>
    <property type="match status" value="1"/>
</dbReference>
<evidence type="ECO:0000256" key="17">
    <source>
        <dbReference type="ARBA" id="ARBA00042669"/>
    </source>
</evidence>
<dbReference type="FunFam" id="3.40.640.10:FF:000055">
    <property type="entry name" value="Alanine--glyoxylate aminotransferase 2, mitochondrial"/>
    <property type="match status" value="1"/>
</dbReference>
<dbReference type="SUPFAM" id="SSF53383">
    <property type="entry name" value="PLP-dependent transferases"/>
    <property type="match status" value="1"/>
</dbReference>
<evidence type="ECO:0000256" key="6">
    <source>
        <dbReference type="ARBA" id="ARBA00022576"/>
    </source>
</evidence>
<feature type="compositionally biased region" description="Polar residues" evidence="40">
    <location>
        <begin position="52"/>
        <end position="64"/>
    </location>
</feature>
<evidence type="ECO:0000256" key="26">
    <source>
        <dbReference type="ARBA" id="ARBA00043825"/>
    </source>
</evidence>
<proteinExistence type="inferred from homology"/>
<evidence type="ECO:0000256" key="9">
    <source>
        <dbReference type="ARBA" id="ARBA00022946"/>
    </source>
</evidence>
<dbReference type="Pfam" id="PF00202">
    <property type="entry name" value="Aminotran_3"/>
    <property type="match status" value="1"/>
</dbReference>
<evidence type="ECO:0000256" key="34">
    <source>
        <dbReference type="ARBA" id="ARBA00048560"/>
    </source>
</evidence>
<evidence type="ECO:0000256" key="37">
    <source>
        <dbReference type="ARBA" id="ARBA00049480"/>
    </source>
</evidence>
<evidence type="ECO:0000256" key="5">
    <source>
        <dbReference type="ARBA" id="ARBA00013049"/>
    </source>
</evidence>
<keyword evidence="10" id="KW-0496">Mitochondrion</keyword>
<accession>A0A7M7N5N0</accession>
<dbReference type="OMA" id="MVPGFKY"/>
<evidence type="ECO:0000256" key="25">
    <source>
        <dbReference type="ARBA" id="ARBA00043798"/>
    </source>
</evidence>
<comment type="catalytic activity">
    <reaction evidence="36">
        <text>oxaloacetate + L-alanine = L-aspartate + pyruvate</text>
        <dbReference type="Rhea" id="RHEA:77347"/>
        <dbReference type="ChEBI" id="CHEBI:15361"/>
        <dbReference type="ChEBI" id="CHEBI:16452"/>
        <dbReference type="ChEBI" id="CHEBI:29991"/>
        <dbReference type="ChEBI" id="CHEBI:57972"/>
    </reaction>
</comment>
<evidence type="ECO:0000256" key="40">
    <source>
        <dbReference type="SAM" id="MobiDB-lite"/>
    </source>
</evidence>
<dbReference type="EnsemblMetazoa" id="XM_030975476">
    <property type="protein sequence ID" value="XP_030831336"/>
    <property type="gene ID" value="LOC594821"/>
</dbReference>
<sequence>MIVKMQSSYMRLRLCQRFLPGLIRGRSTDIGRNIACRSLSLSSENAQASSSGVNTSGERPQNESTQRRTLHGVAKQQILADGPELPTCDFQPNKYEGISYEEAKQVRSESINPALFTYYRNPVMLHQGKMQWLWDVEGKRYLDLFGGIVTVSVGHCHPYVTDALVKQAHNLWHTTNIYMHPAIHQYAKDLRAKLPEHLNVIYFVNSGTDANDMAMQMARMHTGSYDVISFRNAYHGASPNLLGLTAMSSWIYPTPFGFGIRNTMNPDVYRGLWGGKNCRDSPVQTNRDCDCTGECMAKDLYLEQYADVLRYSTAKKIAGFFAEGIQGVGGTVQYPRGLLAEMYKLTREKGGVCISDEVQTGFGRLGSHFWGFESHGVMPDIVTMAKGIGNGFPLGAVVTTTEIAATMKEALHFNTYGGNPLSCAVGSAVLEVIENEGLQANSENVGTHLLLELAKLRDEFEVVGDVRGKGLMIGMEMVADKETRAPLPADEMLDIWEDTKEMGLLIGKGGFYGQVFRIKPPMCITKDDADFTVAVIRQALLRHRDRQAKK</sequence>